<sequence length="82" mass="10174">MVLPIFSEIWHCECYWKSLNMASFCYHNQHLPEQEKQHLFHKRMEMIRKVEFYRKVRMEFYEDGVLQVFSDKEMVKLEAIRG</sequence>
<comment type="caution">
    <text evidence="1">The sequence shown here is derived from an EMBL/GenBank/DDBJ whole genome shotgun (WGS) entry which is preliminary data.</text>
</comment>
<gene>
    <name evidence="1" type="ORF">J4Q44_G00329620</name>
</gene>
<keyword evidence="2" id="KW-1185">Reference proteome</keyword>
<accession>A0AAN8KWY6</accession>
<evidence type="ECO:0000313" key="2">
    <source>
        <dbReference type="Proteomes" id="UP001356427"/>
    </source>
</evidence>
<dbReference type="AlphaFoldDB" id="A0AAN8KWY6"/>
<name>A0AAN8KWY6_9TELE</name>
<proteinExistence type="predicted"/>
<dbReference type="EMBL" id="JAGTTL010000032">
    <property type="protein sequence ID" value="KAK6296820.1"/>
    <property type="molecule type" value="Genomic_DNA"/>
</dbReference>
<protein>
    <submittedName>
        <fullName evidence="1">Uncharacterized protein</fullName>
    </submittedName>
</protein>
<dbReference type="Proteomes" id="UP001356427">
    <property type="component" value="Unassembled WGS sequence"/>
</dbReference>
<reference evidence="1 2" key="1">
    <citation type="submission" date="2021-04" db="EMBL/GenBank/DDBJ databases">
        <authorList>
            <person name="De Guttry C."/>
            <person name="Zahm M."/>
            <person name="Klopp C."/>
            <person name="Cabau C."/>
            <person name="Louis A."/>
            <person name="Berthelot C."/>
            <person name="Parey E."/>
            <person name="Roest Crollius H."/>
            <person name="Montfort J."/>
            <person name="Robinson-Rechavi M."/>
            <person name="Bucao C."/>
            <person name="Bouchez O."/>
            <person name="Gislard M."/>
            <person name="Lluch J."/>
            <person name="Milhes M."/>
            <person name="Lampietro C."/>
            <person name="Lopez Roques C."/>
            <person name="Donnadieu C."/>
            <person name="Braasch I."/>
            <person name="Desvignes T."/>
            <person name="Postlethwait J."/>
            <person name="Bobe J."/>
            <person name="Wedekind C."/>
            <person name="Guiguen Y."/>
        </authorList>
    </citation>
    <scope>NUCLEOTIDE SEQUENCE [LARGE SCALE GENOMIC DNA]</scope>
    <source>
        <strain evidence="1">Cs_M1</strain>
        <tissue evidence="1">Blood</tissue>
    </source>
</reference>
<organism evidence="1 2">
    <name type="scientific">Coregonus suidteri</name>
    <dbReference type="NCBI Taxonomy" id="861788"/>
    <lineage>
        <taxon>Eukaryota</taxon>
        <taxon>Metazoa</taxon>
        <taxon>Chordata</taxon>
        <taxon>Craniata</taxon>
        <taxon>Vertebrata</taxon>
        <taxon>Euteleostomi</taxon>
        <taxon>Actinopterygii</taxon>
        <taxon>Neopterygii</taxon>
        <taxon>Teleostei</taxon>
        <taxon>Protacanthopterygii</taxon>
        <taxon>Salmoniformes</taxon>
        <taxon>Salmonidae</taxon>
        <taxon>Coregoninae</taxon>
        <taxon>Coregonus</taxon>
    </lineage>
</organism>
<evidence type="ECO:0000313" key="1">
    <source>
        <dbReference type="EMBL" id="KAK6296820.1"/>
    </source>
</evidence>